<comment type="caution">
    <text evidence="1">The sequence shown here is derived from an EMBL/GenBank/DDBJ whole genome shotgun (WGS) entry which is preliminary data.</text>
</comment>
<feature type="non-terminal residue" evidence="1">
    <location>
        <position position="255"/>
    </location>
</feature>
<sequence>DNYVSDIGNITFNCSTTDDSNLANITLWHNLNGSSYLQPNETKTITGITNSTIWTINNISVGNYMWNCMAYDNDSHWSWSENGPFSFTVTMPGLINTFADGTAEKTLEYNQSGNQTVYIRILKNANVTNTTITITGYNVSVYNHTETEHFYWINWTSATTNFDGVNAYNMGVAGDGLSYYMNVLGVSKYNGTFTLDSTPENLNLSIIHLSAYVENATYAPVNITVNGQLVAHCFDPGSSGYVTHNWDITQQAQQG</sequence>
<accession>X1Q1Y7</accession>
<dbReference type="EMBL" id="BARV01030798">
    <property type="protein sequence ID" value="GAI45080.1"/>
    <property type="molecule type" value="Genomic_DNA"/>
</dbReference>
<proteinExistence type="predicted"/>
<organism evidence="1">
    <name type="scientific">marine sediment metagenome</name>
    <dbReference type="NCBI Taxonomy" id="412755"/>
    <lineage>
        <taxon>unclassified sequences</taxon>
        <taxon>metagenomes</taxon>
        <taxon>ecological metagenomes</taxon>
    </lineage>
</organism>
<feature type="non-terminal residue" evidence="1">
    <location>
        <position position="1"/>
    </location>
</feature>
<dbReference type="AlphaFoldDB" id="X1Q1Y7"/>
<protein>
    <submittedName>
        <fullName evidence="1">Uncharacterized protein</fullName>
    </submittedName>
</protein>
<evidence type="ECO:0000313" key="1">
    <source>
        <dbReference type="EMBL" id="GAI45080.1"/>
    </source>
</evidence>
<reference evidence="1" key="1">
    <citation type="journal article" date="2014" name="Front. Microbiol.">
        <title>High frequency of phylogenetically diverse reductive dehalogenase-homologous genes in deep subseafloor sedimentary metagenomes.</title>
        <authorList>
            <person name="Kawai M."/>
            <person name="Futagami T."/>
            <person name="Toyoda A."/>
            <person name="Takaki Y."/>
            <person name="Nishi S."/>
            <person name="Hori S."/>
            <person name="Arai W."/>
            <person name="Tsubouchi T."/>
            <person name="Morono Y."/>
            <person name="Uchiyama I."/>
            <person name="Ito T."/>
            <person name="Fujiyama A."/>
            <person name="Inagaki F."/>
            <person name="Takami H."/>
        </authorList>
    </citation>
    <scope>NUCLEOTIDE SEQUENCE</scope>
    <source>
        <strain evidence="1">Expedition CK06-06</strain>
    </source>
</reference>
<gene>
    <name evidence="1" type="ORF">S06H3_48858</name>
</gene>
<name>X1Q1Y7_9ZZZZ</name>